<keyword evidence="4" id="KW-1185">Reference proteome</keyword>
<protein>
    <submittedName>
        <fullName evidence="3">TdcF protein</fullName>
    </submittedName>
</protein>
<dbReference type="GO" id="GO:0005829">
    <property type="term" value="C:cytosol"/>
    <property type="evidence" value="ECO:0007669"/>
    <property type="project" value="TreeGrafter"/>
</dbReference>
<dbReference type="Gramene" id="EME28694">
    <property type="protein sequence ID" value="EME28694"/>
    <property type="gene ID" value="Gasu_39010"/>
</dbReference>
<dbReference type="Pfam" id="PF01042">
    <property type="entry name" value="Ribonuc_L-PSP"/>
    <property type="match status" value="2"/>
</dbReference>
<sequence length="342" mass="37723">MIEIDSLHYYRLLCYSTAVAFHFGVSGFANYSPISSVYTSSRFRTIFKVTQFRPSALNSSRRKLGLVYVPQLDSRGKSSTVPRMSSTLTGSDVVSQSSIKRYEEGPLFNQMVTYNDVAYLAGQVAPDTSDQTVKGQAEQIFARIDQLLKVAGTDKTRLLSANVWLKDIQHVAEFNEAWNSWIDSTNKPVRATVEAKLVRPELLVEVQVTAALPRRLTPVQTNLAAAAVGPYHQGIVLDNGTIYVSGCIGLNPQTGSLIDSTVVGQAKQALSNMKHILRAAGATPERVTKTLVLLKNIEDFERVNEIYKSFFNNGAYPSRSCFAVKELPKGALVEFECVAQLE</sequence>
<feature type="transmembrane region" description="Helical" evidence="2">
    <location>
        <begin position="12"/>
        <end position="31"/>
    </location>
</feature>
<dbReference type="InterPro" id="IPR035709">
    <property type="entry name" value="YoaB-like"/>
</dbReference>
<dbReference type="NCBIfam" id="TIGR00004">
    <property type="entry name" value="Rid family detoxifying hydrolase"/>
    <property type="match status" value="1"/>
</dbReference>
<dbReference type="OMA" id="WIDSTNK"/>
<comment type="similarity">
    <text evidence="1">Belongs to the RutC family.</text>
</comment>
<organism evidence="3 4">
    <name type="scientific">Galdieria sulphuraria</name>
    <name type="common">Red alga</name>
    <dbReference type="NCBI Taxonomy" id="130081"/>
    <lineage>
        <taxon>Eukaryota</taxon>
        <taxon>Rhodophyta</taxon>
        <taxon>Bangiophyceae</taxon>
        <taxon>Galdieriales</taxon>
        <taxon>Galdieriaceae</taxon>
        <taxon>Galdieria</taxon>
    </lineage>
</organism>
<evidence type="ECO:0000313" key="3">
    <source>
        <dbReference type="EMBL" id="EME28694.1"/>
    </source>
</evidence>
<dbReference type="CDD" id="cd06150">
    <property type="entry name" value="YjgF_YER057c_UK114_like_2"/>
    <property type="match status" value="1"/>
</dbReference>
<reference evidence="4" key="1">
    <citation type="journal article" date="2013" name="Science">
        <title>Gene transfer from bacteria and archaea facilitated evolution of an extremophilic eukaryote.</title>
        <authorList>
            <person name="Schonknecht G."/>
            <person name="Chen W.H."/>
            <person name="Ternes C.M."/>
            <person name="Barbier G.G."/>
            <person name="Shrestha R.P."/>
            <person name="Stanke M."/>
            <person name="Brautigam A."/>
            <person name="Baker B.J."/>
            <person name="Banfield J.F."/>
            <person name="Garavito R.M."/>
            <person name="Carr K."/>
            <person name="Wilkerson C."/>
            <person name="Rensing S.A."/>
            <person name="Gagneul D."/>
            <person name="Dickenson N.E."/>
            <person name="Oesterhelt C."/>
            <person name="Lercher M.J."/>
            <person name="Weber A.P."/>
        </authorList>
    </citation>
    <scope>NUCLEOTIDE SEQUENCE [LARGE SCALE GENOMIC DNA]</scope>
    <source>
        <strain evidence="4">074W</strain>
    </source>
</reference>
<dbReference type="eggNOG" id="KOG2317">
    <property type="taxonomic scope" value="Eukaryota"/>
</dbReference>
<dbReference type="STRING" id="130081.M2XYU2"/>
<evidence type="ECO:0000313" key="4">
    <source>
        <dbReference type="Proteomes" id="UP000030680"/>
    </source>
</evidence>
<dbReference type="InterPro" id="IPR006056">
    <property type="entry name" value="RidA"/>
</dbReference>
<dbReference type="OrthoDB" id="309640at2759"/>
<keyword evidence="2" id="KW-0812">Transmembrane</keyword>
<dbReference type="AlphaFoldDB" id="M2XYU2"/>
<evidence type="ECO:0000256" key="2">
    <source>
        <dbReference type="SAM" id="Phobius"/>
    </source>
</evidence>
<dbReference type="Proteomes" id="UP000030680">
    <property type="component" value="Unassembled WGS sequence"/>
</dbReference>
<dbReference type="EMBL" id="KB454517">
    <property type="protein sequence ID" value="EME28694.1"/>
    <property type="molecule type" value="Genomic_DNA"/>
</dbReference>
<dbReference type="RefSeq" id="XP_005705214.1">
    <property type="nucleotide sequence ID" value="XM_005705157.1"/>
</dbReference>
<dbReference type="KEGG" id="gsl:Gasu_39010"/>
<keyword evidence="2" id="KW-1133">Transmembrane helix</keyword>
<gene>
    <name evidence="3" type="ORF">Gasu_39010</name>
</gene>
<evidence type="ECO:0000256" key="1">
    <source>
        <dbReference type="ARBA" id="ARBA00010552"/>
    </source>
</evidence>
<dbReference type="SUPFAM" id="SSF55298">
    <property type="entry name" value="YjgF-like"/>
    <property type="match status" value="2"/>
</dbReference>
<dbReference type="PANTHER" id="PTHR11803">
    <property type="entry name" value="2-IMINOBUTANOATE/2-IMINOPROPANOATE DEAMINASE RIDA"/>
    <property type="match status" value="1"/>
</dbReference>
<dbReference type="InterPro" id="IPR035959">
    <property type="entry name" value="RutC-like_sf"/>
</dbReference>
<proteinExistence type="inferred from homology"/>
<dbReference type="PANTHER" id="PTHR11803:SF58">
    <property type="entry name" value="PROTEIN HMF1-RELATED"/>
    <property type="match status" value="1"/>
</dbReference>
<dbReference type="Gene3D" id="3.30.1330.40">
    <property type="entry name" value="RutC-like"/>
    <property type="match status" value="2"/>
</dbReference>
<dbReference type="InterPro" id="IPR006175">
    <property type="entry name" value="YjgF/YER057c/UK114"/>
</dbReference>
<dbReference type="FunFam" id="3.30.1330.40:FF:000001">
    <property type="entry name" value="L-PSP family endoribonuclease"/>
    <property type="match status" value="1"/>
</dbReference>
<keyword evidence="2" id="KW-0472">Membrane</keyword>
<dbReference type="GeneID" id="17087549"/>
<dbReference type="GO" id="GO:0019239">
    <property type="term" value="F:deaminase activity"/>
    <property type="evidence" value="ECO:0007669"/>
    <property type="project" value="TreeGrafter"/>
</dbReference>
<dbReference type="CDD" id="cd00448">
    <property type="entry name" value="YjgF_YER057c_UK114_family"/>
    <property type="match status" value="1"/>
</dbReference>
<name>M2XYU2_GALSU</name>
<accession>M2XYU2</accession>